<keyword evidence="4" id="KW-1185">Reference proteome</keyword>
<sequence length="203" mass="23052">MLENWQVIGSTTTYEDAWLKVQSDRCLTRSGKLIEPYHVLQYPSWVNVVALTSNAEILLIRQYRHGVAKILMELPSGAVERSDQNPEAAIRREVMEETGFSGGEFFQLGCTYANPANQNNLVWSFLAVGVQPTHELKLDFNEEIEVVREDFKEFLKLVWQGNIQLQGLHVAALHFAVSFILQNQMPILGKLRQGLTDQLFSSS</sequence>
<organism evidence="3 4">
    <name type="scientific">Hassallia byssoidea VB512170</name>
    <dbReference type="NCBI Taxonomy" id="1304833"/>
    <lineage>
        <taxon>Bacteria</taxon>
        <taxon>Bacillati</taxon>
        <taxon>Cyanobacteriota</taxon>
        <taxon>Cyanophyceae</taxon>
        <taxon>Nostocales</taxon>
        <taxon>Tolypothrichaceae</taxon>
        <taxon>Hassallia</taxon>
    </lineage>
</organism>
<dbReference type="Proteomes" id="UP000031549">
    <property type="component" value="Unassembled WGS sequence"/>
</dbReference>
<dbReference type="PROSITE" id="PS51462">
    <property type="entry name" value="NUDIX"/>
    <property type="match status" value="1"/>
</dbReference>
<gene>
    <name evidence="3" type="ORF">PI95_006320</name>
</gene>
<dbReference type="PANTHER" id="PTHR11839:SF1">
    <property type="entry name" value="ADP-SUGAR PYROPHOSPHATASE"/>
    <property type="match status" value="1"/>
</dbReference>
<dbReference type="InterPro" id="IPR015797">
    <property type="entry name" value="NUDIX_hydrolase-like_dom_sf"/>
</dbReference>
<dbReference type="GO" id="GO:0016787">
    <property type="term" value="F:hydrolase activity"/>
    <property type="evidence" value="ECO:0007669"/>
    <property type="project" value="UniProtKB-KW"/>
</dbReference>
<feature type="domain" description="Nudix hydrolase" evidence="2">
    <location>
        <begin position="41"/>
        <end position="181"/>
    </location>
</feature>
<dbReference type="CDD" id="cd03424">
    <property type="entry name" value="NUDIX_ADPRase_Nudt5_UGPPase_Nudt14"/>
    <property type="match status" value="1"/>
</dbReference>
<dbReference type="RefSeq" id="WP_052325830.1">
    <property type="nucleotide sequence ID" value="NZ_JTCM02000008.1"/>
</dbReference>
<evidence type="ECO:0000259" key="2">
    <source>
        <dbReference type="PROSITE" id="PS51462"/>
    </source>
</evidence>
<proteinExistence type="predicted"/>
<comment type="caution">
    <text evidence="3">The sequence shown here is derived from an EMBL/GenBank/DDBJ whole genome shotgun (WGS) entry which is preliminary data.</text>
</comment>
<evidence type="ECO:0000256" key="1">
    <source>
        <dbReference type="ARBA" id="ARBA00022801"/>
    </source>
</evidence>
<name>A0A846H4P6_9CYAN</name>
<dbReference type="InterPro" id="IPR000086">
    <property type="entry name" value="NUDIX_hydrolase_dom"/>
</dbReference>
<dbReference type="GO" id="GO:0006753">
    <property type="term" value="P:nucleoside phosphate metabolic process"/>
    <property type="evidence" value="ECO:0007669"/>
    <property type="project" value="TreeGrafter"/>
</dbReference>
<dbReference type="SUPFAM" id="SSF55811">
    <property type="entry name" value="Nudix"/>
    <property type="match status" value="1"/>
</dbReference>
<evidence type="ECO:0000313" key="3">
    <source>
        <dbReference type="EMBL" id="NEU72195.1"/>
    </source>
</evidence>
<reference evidence="3 4" key="1">
    <citation type="journal article" date="2015" name="Genome Announc.">
        <title>Draft Genome Sequence of Cyanobacterium Hassallia byssoidea Strain VB512170, Isolated from Monuments in India.</title>
        <authorList>
            <person name="Singh D."/>
            <person name="Chandrababunaidu M.M."/>
            <person name="Panda A."/>
            <person name="Sen D."/>
            <person name="Bhattacharyya S."/>
            <person name="Adhikary S.P."/>
            <person name="Tripathy S."/>
        </authorList>
    </citation>
    <scope>NUCLEOTIDE SEQUENCE [LARGE SCALE GENOMIC DNA]</scope>
    <source>
        <strain evidence="3 4">VB512170</strain>
    </source>
</reference>
<dbReference type="Pfam" id="PF00293">
    <property type="entry name" value="NUDIX"/>
    <property type="match status" value="1"/>
</dbReference>
<protein>
    <submittedName>
        <fullName evidence="3">NUDIX hydrolase</fullName>
    </submittedName>
</protein>
<dbReference type="Gene3D" id="3.90.79.10">
    <property type="entry name" value="Nucleoside Triphosphate Pyrophosphohydrolase"/>
    <property type="match status" value="1"/>
</dbReference>
<dbReference type="EMBL" id="JTCM02000008">
    <property type="protein sequence ID" value="NEU72195.1"/>
    <property type="molecule type" value="Genomic_DNA"/>
</dbReference>
<dbReference type="PANTHER" id="PTHR11839">
    <property type="entry name" value="UDP/ADP-SUGAR PYROPHOSPHATASE"/>
    <property type="match status" value="1"/>
</dbReference>
<dbReference type="GO" id="GO:0019693">
    <property type="term" value="P:ribose phosphate metabolic process"/>
    <property type="evidence" value="ECO:0007669"/>
    <property type="project" value="TreeGrafter"/>
</dbReference>
<accession>A0A846H4P6</accession>
<dbReference type="AlphaFoldDB" id="A0A846H4P6"/>
<keyword evidence="1 3" id="KW-0378">Hydrolase</keyword>
<evidence type="ECO:0000313" key="4">
    <source>
        <dbReference type="Proteomes" id="UP000031549"/>
    </source>
</evidence>